<keyword evidence="2" id="KW-0732">Signal</keyword>
<feature type="signal peptide" evidence="2">
    <location>
        <begin position="1"/>
        <end position="16"/>
    </location>
</feature>
<evidence type="ECO:0000256" key="1">
    <source>
        <dbReference type="SAM" id="MobiDB-lite"/>
    </source>
</evidence>
<feature type="region of interest" description="Disordered" evidence="1">
    <location>
        <begin position="46"/>
        <end position="72"/>
    </location>
</feature>
<dbReference type="GO" id="GO:0006508">
    <property type="term" value="P:proteolysis"/>
    <property type="evidence" value="ECO:0007669"/>
    <property type="project" value="InterPro"/>
</dbReference>
<evidence type="ECO:0000259" key="3">
    <source>
        <dbReference type="Pfam" id="PF02617"/>
    </source>
</evidence>
<organism evidence="4 5">
    <name type="scientific">Pelagomonas calceolata</name>
    <dbReference type="NCBI Taxonomy" id="35677"/>
    <lineage>
        <taxon>Eukaryota</taxon>
        <taxon>Sar</taxon>
        <taxon>Stramenopiles</taxon>
        <taxon>Ochrophyta</taxon>
        <taxon>Pelagophyceae</taxon>
        <taxon>Pelagomonadales</taxon>
        <taxon>Pelagomonadaceae</taxon>
        <taxon>Pelagomonas</taxon>
    </lineage>
</organism>
<protein>
    <recommendedName>
        <fullName evidence="3">Adaptor protein ClpS core domain-containing protein</fullName>
    </recommendedName>
</protein>
<feature type="compositionally biased region" description="Basic and acidic residues" evidence="1">
    <location>
        <begin position="60"/>
        <end position="72"/>
    </location>
</feature>
<dbReference type="PANTHER" id="PTHR33473:SF17">
    <property type="entry name" value="ATP-DEPENDENT CLP PROTEASE ADAPTER PROTEIN CLPS1, CHLOROPLASTIC"/>
    <property type="match status" value="1"/>
</dbReference>
<gene>
    <name evidence="4" type="ORF">PECAL_3P08710</name>
</gene>
<evidence type="ECO:0000313" key="5">
    <source>
        <dbReference type="Proteomes" id="UP000789595"/>
    </source>
</evidence>
<dbReference type="InterPro" id="IPR014719">
    <property type="entry name" value="Ribosomal_bL12_C/ClpS-like"/>
</dbReference>
<dbReference type="InterPro" id="IPR022935">
    <property type="entry name" value="ClpS"/>
</dbReference>
<feature type="domain" description="Adaptor protein ClpS core" evidence="3">
    <location>
        <begin position="77"/>
        <end position="144"/>
    </location>
</feature>
<dbReference type="AlphaFoldDB" id="A0A8J2SQP9"/>
<evidence type="ECO:0000256" key="2">
    <source>
        <dbReference type="SAM" id="SignalP"/>
    </source>
</evidence>
<dbReference type="Proteomes" id="UP000789595">
    <property type="component" value="Unassembled WGS sequence"/>
</dbReference>
<dbReference type="InterPro" id="IPR003769">
    <property type="entry name" value="ClpS_core"/>
</dbReference>
<proteinExistence type="predicted"/>
<dbReference type="GO" id="GO:0030163">
    <property type="term" value="P:protein catabolic process"/>
    <property type="evidence" value="ECO:0007669"/>
    <property type="project" value="InterPro"/>
</dbReference>
<dbReference type="PANTHER" id="PTHR33473">
    <property type="entry name" value="ATP-DEPENDENT CLP PROTEASE ADAPTER PROTEIN CLPS1, CHLOROPLASTIC"/>
    <property type="match status" value="1"/>
</dbReference>
<accession>A0A8J2SQP9</accession>
<feature type="chain" id="PRO_5035194156" description="Adaptor protein ClpS core domain-containing protein" evidence="2">
    <location>
        <begin position="17"/>
        <end position="156"/>
    </location>
</feature>
<dbReference type="Pfam" id="PF02617">
    <property type="entry name" value="ClpS"/>
    <property type="match status" value="1"/>
</dbReference>
<reference evidence="4" key="1">
    <citation type="submission" date="2021-11" db="EMBL/GenBank/DDBJ databases">
        <authorList>
            <consortium name="Genoscope - CEA"/>
            <person name="William W."/>
        </authorList>
    </citation>
    <scope>NUCLEOTIDE SEQUENCE</scope>
</reference>
<keyword evidence="5" id="KW-1185">Reference proteome</keyword>
<comment type="caution">
    <text evidence="4">The sequence shown here is derived from an EMBL/GenBank/DDBJ whole genome shotgun (WGS) entry which is preliminary data.</text>
</comment>
<dbReference type="EMBL" id="CAKKNE010000003">
    <property type="protein sequence ID" value="CAH0370954.1"/>
    <property type="molecule type" value="Genomic_DNA"/>
</dbReference>
<dbReference type="Gene3D" id="3.30.1390.10">
    <property type="match status" value="1"/>
</dbReference>
<dbReference type="SUPFAM" id="SSF54736">
    <property type="entry name" value="ClpS-like"/>
    <property type="match status" value="1"/>
</dbReference>
<dbReference type="OrthoDB" id="2308at2759"/>
<evidence type="ECO:0000313" key="4">
    <source>
        <dbReference type="EMBL" id="CAH0370954.1"/>
    </source>
</evidence>
<name>A0A8J2SQP9_9STRA</name>
<sequence>MARWAAAVLALVGATALSVRPVRPVTPRRTITCVAPGKVELKQKVSLKTTANPGGGGTDDGEREREFERKNVEDLEDPKMFNVILLGDEDYTQEHICKALLDVVEDVQIKQAEEIFLEAQKGGQANVCTTSQELAEHYVQQLARKDPMIFCEMKET</sequence>